<comment type="caution">
    <text evidence="1">The sequence shown here is derived from an EMBL/GenBank/DDBJ whole genome shotgun (WGS) entry which is preliminary data.</text>
</comment>
<protein>
    <submittedName>
        <fullName evidence="1">Uncharacterized protein</fullName>
    </submittedName>
</protein>
<dbReference type="EMBL" id="VDCV01000015">
    <property type="protein sequence ID" value="KAB5524161.1"/>
    <property type="molecule type" value="Genomic_DNA"/>
</dbReference>
<dbReference type="Proteomes" id="UP000326939">
    <property type="component" value="Chromosome 15"/>
</dbReference>
<reference evidence="2" key="1">
    <citation type="journal article" date="2019" name="Gigascience">
        <title>De novo genome assembly of the endangered Acer yangbiense, a plant species with extremely small populations endemic to Yunnan Province, China.</title>
        <authorList>
            <person name="Yang J."/>
            <person name="Wariss H.M."/>
            <person name="Tao L."/>
            <person name="Zhang R."/>
            <person name="Yun Q."/>
            <person name="Hollingsworth P."/>
            <person name="Dao Z."/>
            <person name="Luo G."/>
            <person name="Guo H."/>
            <person name="Ma Y."/>
            <person name="Sun W."/>
        </authorList>
    </citation>
    <scope>NUCLEOTIDE SEQUENCE [LARGE SCALE GENOMIC DNA]</scope>
    <source>
        <strain evidence="2">cv. br00</strain>
    </source>
</reference>
<keyword evidence="2" id="KW-1185">Reference proteome</keyword>
<evidence type="ECO:0000313" key="1">
    <source>
        <dbReference type="EMBL" id="KAB5524161.1"/>
    </source>
</evidence>
<organism evidence="1 2">
    <name type="scientific">Salix brachista</name>
    <dbReference type="NCBI Taxonomy" id="2182728"/>
    <lineage>
        <taxon>Eukaryota</taxon>
        <taxon>Viridiplantae</taxon>
        <taxon>Streptophyta</taxon>
        <taxon>Embryophyta</taxon>
        <taxon>Tracheophyta</taxon>
        <taxon>Spermatophyta</taxon>
        <taxon>Magnoliopsida</taxon>
        <taxon>eudicotyledons</taxon>
        <taxon>Gunneridae</taxon>
        <taxon>Pentapetalae</taxon>
        <taxon>rosids</taxon>
        <taxon>fabids</taxon>
        <taxon>Malpighiales</taxon>
        <taxon>Salicaceae</taxon>
        <taxon>Saliceae</taxon>
        <taxon>Salix</taxon>
    </lineage>
</organism>
<gene>
    <name evidence="1" type="ORF">DKX38_021910</name>
</gene>
<name>A0A5N5JY84_9ROSI</name>
<accession>A0A5N5JY84</accession>
<proteinExistence type="predicted"/>
<sequence>MYQPFKGHQEEKHSRVLICSLHHCTAKLSHLQKVWMAGQELRMGKLPCGHHQWFRDSFRAFLHAHIFPKSCWQPLRDLPNSVVLQVQKMRNHGRTRQMGSRKE</sequence>
<evidence type="ECO:0000313" key="2">
    <source>
        <dbReference type="Proteomes" id="UP000326939"/>
    </source>
</evidence>
<dbReference type="AlphaFoldDB" id="A0A5N5JY84"/>